<dbReference type="PANTHER" id="PTHR11261">
    <property type="entry name" value="INTERPHOTORECEPTOR RETINOID-BINDING PROTEIN"/>
    <property type="match status" value="1"/>
</dbReference>
<gene>
    <name evidence="2" type="ORF">HMF3257_02335</name>
</gene>
<dbReference type="GO" id="GO:0006508">
    <property type="term" value="P:proteolysis"/>
    <property type="evidence" value="ECO:0007669"/>
    <property type="project" value="InterPro"/>
</dbReference>
<dbReference type="GO" id="GO:0008236">
    <property type="term" value="F:serine-type peptidase activity"/>
    <property type="evidence" value="ECO:0007669"/>
    <property type="project" value="InterPro"/>
</dbReference>
<dbReference type="InterPro" id="IPR029045">
    <property type="entry name" value="ClpP/crotonase-like_dom_sf"/>
</dbReference>
<keyword evidence="3" id="KW-1185">Reference proteome</keyword>
<name>A0A327NFH8_9BACT</name>
<dbReference type="Gene3D" id="3.30.750.44">
    <property type="match status" value="1"/>
</dbReference>
<dbReference type="SUPFAM" id="SSF52096">
    <property type="entry name" value="ClpP/crotonase"/>
    <property type="match status" value="1"/>
</dbReference>
<dbReference type="PANTHER" id="PTHR11261:SF3">
    <property type="entry name" value="RETINOL-BINDING PROTEIN 3"/>
    <property type="match status" value="1"/>
</dbReference>
<dbReference type="CDD" id="cd07563">
    <property type="entry name" value="Peptidase_S41_IRBP"/>
    <property type="match status" value="1"/>
</dbReference>
<dbReference type="SMART" id="SM00245">
    <property type="entry name" value="TSPc"/>
    <property type="match status" value="1"/>
</dbReference>
<reference evidence="2 3" key="1">
    <citation type="submission" date="2018-06" db="EMBL/GenBank/DDBJ databases">
        <title>Spirosoma sp. HMF3257 Genome sequencing and assembly.</title>
        <authorList>
            <person name="Kang H."/>
            <person name="Cha I."/>
            <person name="Kim H."/>
            <person name="Kang J."/>
            <person name="Joh K."/>
        </authorList>
    </citation>
    <scope>NUCLEOTIDE SEQUENCE [LARGE SCALE GENOMIC DNA]</scope>
    <source>
        <strain evidence="2 3">HMF3257</strain>
    </source>
</reference>
<dbReference type="Proteomes" id="UP000249016">
    <property type="component" value="Unassembled WGS sequence"/>
</dbReference>
<protein>
    <recommendedName>
        <fullName evidence="1">Tail specific protease domain-containing protein</fullName>
    </recommendedName>
</protein>
<evidence type="ECO:0000313" key="2">
    <source>
        <dbReference type="EMBL" id="RAI73553.1"/>
    </source>
</evidence>
<accession>A0A327NFH8</accession>
<dbReference type="InterPro" id="IPR005151">
    <property type="entry name" value="Tail-specific_protease"/>
</dbReference>
<comment type="caution">
    <text evidence="2">The sequence shown here is derived from an EMBL/GenBank/DDBJ whole genome shotgun (WGS) entry which is preliminary data.</text>
</comment>
<evidence type="ECO:0000313" key="3">
    <source>
        <dbReference type="Proteomes" id="UP000249016"/>
    </source>
</evidence>
<dbReference type="EMBL" id="QLII01000001">
    <property type="protein sequence ID" value="RAI73553.1"/>
    <property type="molecule type" value="Genomic_DNA"/>
</dbReference>
<feature type="domain" description="Tail specific protease" evidence="1">
    <location>
        <begin position="169"/>
        <end position="353"/>
    </location>
</feature>
<dbReference type="Gene3D" id="3.90.226.10">
    <property type="entry name" value="2-enoyl-CoA Hydratase, Chain A, domain 1"/>
    <property type="match status" value="1"/>
</dbReference>
<organism evidence="2 3">
    <name type="scientific">Spirosoma telluris</name>
    <dbReference type="NCBI Taxonomy" id="2183553"/>
    <lineage>
        <taxon>Bacteria</taxon>
        <taxon>Pseudomonadati</taxon>
        <taxon>Bacteroidota</taxon>
        <taxon>Cytophagia</taxon>
        <taxon>Cytophagales</taxon>
        <taxon>Cytophagaceae</taxon>
        <taxon>Spirosoma</taxon>
    </lineage>
</organism>
<dbReference type="Pfam" id="PF03572">
    <property type="entry name" value="Peptidase_S41"/>
    <property type="match status" value="1"/>
</dbReference>
<evidence type="ECO:0000259" key="1">
    <source>
        <dbReference type="SMART" id="SM00245"/>
    </source>
</evidence>
<sequence>MGDMLRWRHCPPFQSPYLSFRSVSTSLLKDSDHPASRHLFMKPSNLFTFLVLSACAIPYFCTGQSALRPAINIPELIDSITLSLNRHYIFPEKAHRMSVYLQARLHKKAYTSLANSPNELVKQLQVDLSTVHHDPHLFMDYNPAFTTAPPGSISSAEEEMKQAKKYWKANNYLFKKVEVLPGNIGYFPFTGFVPDLTGAQPTITAGLQFLANTNALIIDLRENMGGSPEMVSLLESYFFKTKTHMNDLINRSANDTTVFFADPAKARQPALSMPIYILTSHRTFSGAEDFAYGMQMAKRAIIVGEKTGGGAHPTKPISVGQGMVISIPFARSLNPVTHTDWEGTGVIPTVSIEASQALVKAQELALIEQLQSGITEQEKHQVAYLLDELTAQRQAPALRIDVLRAYTGTYGPLTIYLKKNKLFCKNMEAGGLQTELKYIANRRFVLDDNAHIEFVKASKGNFPSIKLYVSDGNIVEERRKTLP</sequence>
<proteinExistence type="predicted"/>
<dbReference type="Pfam" id="PF11918">
    <property type="entry name" value="Peptidase_S41_N"/>
    <property type="match status" value="1"/>
</dbReference>
<dbReference type="AlphaFoldDB" id="A0A327NFH8"/>